<reference evidence="3 4" key="1">
    <citation type="submission" date="2024-07" db="EMBL/GenBank/DDBJ databases">
        <title>Section-level genome sequencing and comparative genomics of Aspergillus sections Usti and Cavernicolus.</title>
        <authorList>
            <consortium name="Lawrence Berkeley National Laboratory"/>
            <person name="Nybo J.L."/>
            <person name="Vesth T.C."/>
            <person name="Theobald S."/>
            <person name="Frisvad J.C."/>
            <person name="Larsen T.O."/>
            <person name="Kjaerboelling I."/>
            <person name="Rothschild-Mancinelli K."/>
            <person name="Lyhne E.K."/>
            <person name="Kogle M.E."/>
            <person name="Barry K."/>
            <person name="Clum A."/>
            <person name="Na H."/>
            <person name="Ledsgaard L."/>
            <person name="Lin J."/>
            <person name="Lipzen A."/>
            <person name="Kuo A."/>
            <person name="Riley R."/>
            <person name="Mondo S."/>
            <person name="LaButti K."/>
            <person name="Haridas S."/>
            <person name="Pangalinan J."/>
            <person name="Salamov A.A."/>
            <person name="Simmons B.A."/>
            <person name="Magnuson J.K."/>
            <person name="Chen J."/>
            <person name="Drula E."/>
            <person name="Henrissat B."/>
            <person name="Wiebenga A."/>
            <person name="Lubbers R.J."/>
            <person name="Gomes A.C."/>
            <person name="Makela M.R."/>
            <person name="Stajich J."/>
            <person name="Grigoriev I.V."/>
            <person name="Mortensen U.H."/>
            <person name="De vries R.P."/>
            <person name="Baker S.E."/>
            <person name="Andersen M.R."/>
        </authorList>
    </citation>
    <scope>NUCLEOTIDE SEQUENCE [LARGE SCALE GENOMIC DNA]</scope>
    <source>
        <strain evidence="3 4">CBS 600.67</strain>
    </source>
</reference>
<dbReference type="PROSITE" id="PS51186">
    <property type="entry name" value="GNAT"/>
    <property type="match status" value="1"/>
</dbReference>
<name>A0ABR4IIK2_9EURO</name>
<dbReference type="Gene3D" id="3.40.630.30">
    <property type="match status" value="1"/>
</dbReference>
<dbReference type="PANTHER" id="PTHR13355:SF11">
    <property type="entry name" value="GLUCOSAMINE 6-PHOSPHATE N-ACETYLTRANSFERASE"/>
    <property type="match status" value="1"/>
</dbReference>
<keyword evidence="1" id="KW-0012">Acyltransferase</keyword>
<evidence type="ECO:0000259" key="2">
    <source>
        <dbReference type="PROSITE" id="PS51186"/>
    </source>
</evidence>
<dbReference type="InterPro" id="IPR016181">
    <property type="entry name" value="Acyl_CoA_acyltransferase"/>
</dbReference>
<comment type="caution">
    <text evidence="3">The sequence shown here is derived from an EMBL/GenBank/DDBJ whole genome shotgun (WGS) entry which is preliminary data.</text>
</comment>
<dbReference type="PANTHER" id="PTHR13355">
    <property type="entry name" value="GLUCOSAMINE 6-PHOSPHATE N-ACETYLTRANSFERASE"/>
    <property type="match status" value="1"/>
</dbReference>
<dbReference type="CDD" id="cd04301">
    <property type="entry name" value="NAT_SF"/>
    <property type="match status" value="1"/>
</dbReference>
<proteinExistence type="inferred from homology"/>
<keyword evidence="4" id="KW-1185">Reference proteome</keyword>
<comment type="catalytic activity">
    <reaction evidence="1">
        <text>D-glucosamine 6-phosphate + acetyl-CoA = N-acetyl-D-glucosamine 6-phosphate + CoA + H(+)</text>
        <dbReference type="Rhea" id="RHEA:10292"/>
        <dbReference type="ChEBI" id="CHEBI:15378"/>
        <dbReference type="ChEBI" id="CHEBI:57287"/>
        <dbReference type="ChEBI" id="CHEBI:57288"/>
        <dbReference type="ChEBI" id="CHEBI:57513"/>
        <dbReference type="ChEBI" id="CHEBI:58725"/>
        <dbReference type="EC" id="2.3.1.4"/>
    </reaction>
</comment>
<dbReference type="InterPro" id="IPR000182">
    <property type="entry name" value="GNAT_dom"/>
</dbReference>
<sequence>MPPPLEKKESTTALATFTTSLLPPPGQNNGSPLTLPTRTIPYPANNPKLFNDALAVRLEVFVDEQKCAADLEIDDDDPRSWQWVIYDDTLVSAIEPSTSIKVPVAVVRLVPPPHVAHEDAVAAFAPIPASGAHGNGEQTSENEGPKYDLAHEPYIKFGRVAVLSGYRGCGLARRLMETAIEWAEQNPGDINRAFGEVVGKEGGGGGGGSGLVPEWKGLALVHAQGQVERMYERLGFVTDEGLGRWVEEGIEHVGMWKRLDVKA</sequence>
<dbReference type="EC" id="2.3.1.4" evidence="1"/>
<dbReference type="EMBL" id="JBFXLS010000024">
    <property type="protein sequence ID" value="KAL2827596.1"/>
    <property type="molecule type" value="Genomic_DNA"/>
</dbReference>
<dbReference type="Pfam" id="PF00583">
    <property type="entry name" value="Acetyltransf_1"/>
    <property type="match status" value="1"/>
</dbReference>
<dbReference type="SUPFAM" id="SSF55729">
    <property type="entry name" value="Acyl-CoA N-acyltransferases (Nat)"/>
    <property type="match status" value="1"/>
</dbReference>
<keyword evidence="1" id="KW-0808">Transferase</keyword>
<accession>A0ABR4IIK2</accession>
<comment type="pathway">
    <text evidence="1">Nucleotide-sugar biosynthesis; UDP-N-acetyl-alpha-D-glucosamine biosynthesis; N-acetyl-alpha-D-glucosamine 1-phosphate from alpha-D-glucosamine 6-phosphate (route I): step 1/2.</text>
</comment>
<evidence type="ECO:0000256" key="1">
    <source>
        <dbReference type="RuleBase" id="RU365086"/>
    </source>
</evidence>
<gene>
    <name evidence="3" type="ORF">BDW59DRAFT_144045</name>
</gene>
<evidence type="ECO:0000313" key="4">
    <source>
        <dbReference type="Proteomes" id="UP001610335"/>
    </source>
</evidence>
<dbReference type="Proteomes" id="UP001610335">
    <property type="component" value="Unassembled WGS sequence"/>
</dbReference>
<comment type="similarity">
    <text evidence="1">Belongs to the acetyltransferase family. GNA1 subfamily.</text>
</comment>
<feature type="domain" description="N-acetyltransferase" evidence="2">
    <location>
        <begin position="40"/>
        <end position="260"/>
    </location>
</feature>
<dbReference type="InterPro" id="IPR039143">
    <property type="entry name" value="GNPNAT1-like"/>
</dbReference>
<organism evidence="3 4">
    <name type="scientific">Aspergillus cavernicola</name>
    <dbReference type="NCBI Taxonomy" id="176166"/>
    <lineage>
        <taxon>Eukaryota</taxon>
        <taxon>Fungi</taxon>
        <taxon>Dikarya</taxon>
        <taxon>Ascomycota</taxon>
        <taxon>Pezizomycotina</taxon>
        <taxon>Eurotiomycetes</taxon>
        <taxon>Eurotiomycetidae</taxon>
        <taxon>Eurotiales</taxon>
        <taxon>Aspergillaceae</taxon>
        <taxon>Aspergillus</taxon>
        <taxon>Aspergillus subgen. Nidulantes</taxon>
    </lineage>
</organism>
<evidence type="ECO:0000313" key="3">
    <source>
        <dbReference type="EMBL" id="KAL2827596.1"/>
    </source>
</evidence>
<protein>
    <recommendedName>
        <fullName evidence="1">Glucosamine 6-phosphate N-acetyltransferase</fullName>
        <ecNumber evidence="1">2.3.1.4</ecNumber>
    </recommendedName>
</protein>